<dbReference type="Pfam" id="PF07790">
    <property type="entry name" value="Pilin_N"/>
    <property type="match status" value="1"/>
</dbReference>
<organism evidence="3 4">
    <name type="scientific">Salinadaptatus halalkaliphilus</name>
    <dbReference type="NCBI Taxonomy" id="2419781"/>
    <lineage>
        <taxon>Archaea</taxon>
        <taxon>Methanobacteriati</taxon>
        <taxon>Methanobacteriota</taxon>
        <taxon>Stenosarchaea group</taxon>
        <taxon>Halobacteria</taxon>
        <taxon>Halobacteriales</taxon>
        <taxon>Natrialbaceae</taxon>
        <taxon>Salinadaptatus</taxon>
    </lineage>
</organism>
<accession>A0A4S3TKI8</accession>
<keyword evidence="1" id="KW-0472">Membrane</keyword>
<name>A0A4S3TKI8_9EURY</name>
<sequence>MHTTRNRTTLTETDDERAVSPVIGVILMVAITVILAAVIAAFVMDMGNMNESANAGIDFSVSGDTVTVQVISEGNTDAIYVEYDDGTDVEPIAPDGSHARNPWTVGDSAEIAAPESITVYGELGGDEQVIANWNE</sequence>
<keyword evidence="1" id="KW-1133">Transmembrane helix</keyword>
<dbReference type="InterPro" id="IPR013373">
    <property type="entry name" value="Flagellin/pilin_N_arc"/>
</dbReference>
<feature type="domain" description="Archaeal Type IV pilin N-terminal" evidence="2">
    <location>
        <begin position="17"/>
        <end position="90"/>
    </location>
</feature>
<feature type="transmembrane region" description="Helical" evidence="1">
    <location>
        <begin position="20"/>
        <end position="43"/>
    </location>
</feature>
<reference evidence="3 4" key="1">
    <citation type="submission" date="2018-10" db="EMBL/GenBank/DDBJ databases">
        <title>Natronolimnobius sp. XQ-INN 246 isolated from Inner Mongolia Autonomous Region of China.</title>
        <authorList>
            <person name="Xue Q."/>
        </authorList>
    </citation>
    <scope>NUCLEOTIDE SEQUENCE [LARGE SCALE GENOMIC DNA]</scope>
    <source>
        <strain evidence="3 4">XQ-INN 246</strain>
    </source>
</reference>
<evidence type="ECO:0000313" key="4">
    <source>
        <dbReference type="Proteomes" id="UP000318864"/>
    </source>
</evidence>
<dbReference type="Proteomes" id="UP000318864">
    <property type="component" value="Unassembled WGS sequence"/>
</dbReference>
<keyword evidence="1" id="KW-0812">Transmembrane</keyword>
<dbReference type="InterPro" id="IPR012859">
    <property type="entry name" value="Pilin_N_archaeal"/>
</dbReference>
<dbReference type="NCBIfam" id="TIGR02537">
    <property type="entry name" value="arch_flag_Nterm"/>
    <property type="match status" value="1"/>
</dbReference>
<dbReference type="AlphaFoldDB" id="A0A4S3TKI8"/>
<proteinExistence type="predicted"/>
<evidence type="ECO:0000259" key="2">
    <source>
        <dbReference type="Pfam" id="PF07790"/>
    </source>
</evidence>
<dbReference type="RefSeq" id="WP_141465108.1">
    <property type="nucleotide sequence ID" value="NZ_RBZW01000032.1"/>
</dbReference>
<protein>
    <submittedName>
        <fullName evidence="3">Type IV pilin</fullName>
    </submittedName>
</protein>
<comment type="caution">
    <text evidence="3">The sequence shown here is derived from an EMBL/GenBank/DDBJ whole genome shotgun (WGS) entry which is preliminary data.</text>
</comment>
<evidence type="ECO:0000313" key="3">
    <source>
        <dbReference type="EMBL" id="THE64536.1"/>
    </source>
</evidence>
<gene>
    <name evidence="3" type="ORF">D8Y22_12920</name>
</gene>
<keyword evidence="4" id="KW-1185">Reference proteome</keyword>
<dbReference type="EMBL" id="RBZW01000032">
    <property type="protein sequence ID" value="THE64536.1"/>
    <property type="molecule type" value="Genomic_DNA"/>
</dbReference>
<evidence type="ECO:0000256" key="1">
    <source>
        <dbReference type="SAM" id="Phobius"/>
    </source>
</evidence>